<keyword evidence="2" id="KW-1133">Transmembrane helix</keyword>
<proteinExistence type="predicted"/>
<dbReference type="OrthoDB" id="10514566at2759"/>
<feature type="transmembrane region" description="Helical" evidence="2">
    <location>
        <begin position="308"/>
        <end position="331"/>
    </location>
</feature>
<comment type="caution">
    <text evidence="3">The sequence shown here is derived from an EMBL/GenBank/DDBJ whole genome shotgun (WGS) entry which is preliminary data.</text>
</comment>
<gene>
    <name evidence="3" type="ORF">EJB05_28780</name>
</gene>
<dbReference type="EMBL" id="RWGY01000013">
    <property type="protein sequence ID" value="TVU26243.1"/>
    <property type="molecule type" value="Genomic_DNA"/>
</dbReference>
<feature type="transmembrane region" description="Helical" evidence="2">
    <location>
        <begin position="277"/>
        <end position="296"/>
    </location>
</feature>
<keyword evidence="2" id="KW-0472">Membrane</keyword>
<evidence type="ECO:0000256" key="1">
    <source>
        <dbReference type="SAM" id="MobiDB-lite"/>
    </source>
</evidence>
<protein>
    <submittedName>
        <fullName evidence="3">Uncharacterized protein</fullName>
    </submittedName>
</protein>
<feature type="region of interest" description="Disordered" evidence="1">
    <location>
        <begin position="1"/>
        <end position="43"/>
    </location>
</feature>
<accession>A0A5J9UR58</accession>
<dbReference type="AlphaFoldDB" id="A0A5J9UR58"/>
<reference evidence="3 4" key="1">
    <citation type="journal article" date="2019" name="Sci. Rep.">
        <title>A high-quality genome of Eragrostis curvula grass provides insights into Poaceae evolution and supports new strategies to enhance forage quality.</title>
        <authorList>
            <person name="Carballo J."/>
            <person name="Santos B.A.C.M."/>
            <person name="Zappacosta D."/>
            <person name="Garbus I."/>
            <person name="Selva J.P."/>
            <person name="Gallo C.A."/>
            <person name="Diaz A."/>
            <person name="Albertini E."/>
            <person name="Caccamo M."/>
            <person name="Echenique V."/>
        </authorList>
    </citation>
    <scope>NUCLEOTIDE SEQUENCE [LARGE SCALE GENOMIC DNA]</scope>
    <source>
        <strain evidence="4">cv. Victoria</strain>
        <tissue evidence="3">Leaf</tissue>
    </source>
</reference>
<dbReference type="Gramene" id="TVU26243">
    <property type="protein sequence ID" value="TVU26243"/>
    <property type="gene ID" value="EJB05_28780"/>
</dbReference>
<name>A0A5J9UR58_9POAL</name>
<evidence type="ECO:0000313" key="3">
    <source>
        <dbReference type="EMBL" id="TVU26243.1"/>
    </source>
</evidence>
<keyword evidence="4" id="KW-1185">Reference proteome</keyword>
<feature type="region of interest" description="Disordered" evidence="1">
    <location>
        <begin position="64"/>
        <end position="118"/>
    </location>
</feature>
<evidence type="ECO:0000313" key="4">
    <source>
        <dbReference type="Proteomes" id="UP000324897"/>
    </source>
</evidence>
<feature type="transmembrane region" description="Helical" evidence="2">
    <location>
        <begin position="189"/>
        <end position="209"/>
    </location>
</feature>
<feature type="transmembrane region" description="Helical" evidence="2">
    <location>
        <begin position="249"/>
        <end position="265"/>
    </location>
</feature>
<organism evidence="3 4">
    <name type="scientific">Eragrostis curvula</name>
    <name type="common">weeping love grass</name>
    <dbReference type="NCBI Taxonomy" id="38414"/>
    <lineage>
        <taxon>Eukaryota</taxon>
        <taxon>Viridiplantae</taxon>
        <taxon>Streptophyta</taxon>
        <taxon>Embryophyta</taxon>
        <taxon>Tracheophyta</taxon>
        <taxon>Spermatophyta</taxon>
        <taxon>Magnoliopsida</taxon>
        <taxon>Liliopsida</taxon>
        <taxon>Poales</taxon>
        <taxon>Poaceae</taxon>
        <taxon>PACMAD clade</taxon>
        <taxon>Chloridoideae</taxon>
        <taxon>Eragrostideae</taxon>
        <taxon>Eragrostidinae</taxon>
        <taxon>Eragrostis</taxon>
    </lineage>
</organism>
<feature type="compositionally biased region" description="Basic residues" evidence="1">
    <location>
        <begin position="1"/>
        <end position="10"/>
    </location>
</feature>
<keyword evidence="2" id="KW-0812">Transmembrane</keyword>
<feature type="transmembrane region" description="Helical" evidence="2">
    <location>
        <begin position="215"/>
        <end position="237"/>
    </location>
</feature>
<feature type="compositionally biased region" description="Low complexity" evidence="1">
    <location>
        <begin position="69"/>
        <end position="96"/>
    </location>
</feature>
<evidence type="ECO:0000256" key="2">
    <source>
        <dbReference type="SAM" id="Phobius"/>
    </source>
</evidence>
<feature type="non-terminal residue" evidence="3">
    <location>
        <position position="1"/>
    </location>
</feature>
<sequence length="347" mass="38691">MHRMGARRRQGTGGSATRPRRCRRRTTLTCGAVSARAPPEPVGKFEISNTPRCLAFRKREPTHFTAAASSSSDLRSDSSGSGLRHAPMAAPVAHAAGTSMETDSSAPPKVRTPTPPSIRAEHKESLIRYYITKEYERIGQDNTIEKVKDVQMRKLKGYLALCMFGLGSIHWGGGEKVIEHLGKDFADQCIRFLTVLYFLGLVGATAGTLPDNALWPLFFAGLGAWLSFIFALALFHLETRRHYINPEHARYSFCIYSVMFSLYWSHAAQDPLPLHTLGKILLSIARGIFFILRFLYHEYGFGLQKEMHGAGFGIFAAAEIIVILFLTVIAIRSLEESKFIVVIKEKK</sequence>
<dbReference type="Proteomes" id="UP000324897">
    <property type="component" value="Chromosome 2"/>
</dbReference>